<dbReference type="Pfam" id="PF14508">
    <property type="entry name" value="GH97_N"/>
    <property type="match status" value="1"/>
</dbReference>
<dbReference type="Pfam" id="PF10566">
    <property type="entry name" value="Glyco_hydro_97"/>
    <property type="match status" value="1"/>
</dbReference>
<dbReference type="EMBL" id="JAPMUA010000002">
    <property type="protein sequence ID" value="MDG3585722.1"/>
    <property type="molecule type" value="Genomic_DNA"/>
</dbReference>
<dbReference type="InterPro" id="IPR013780">
    <property type="entry name" value="Glyco_hydro_b"/>
</dbReference>
<sequence length="650" mass="74266">MKTLLCCLFGWLFIGSVAAQQNLSSPNTHIKVAVTHEKGLNLKIYLNGNVLVENISPKMKFASGKTFGQGKEPNDSNVEEISNEITAIVPTKSSRITDHYNLLTLNYDDFNFEVRAYNNGVAYRFVSKLKGNDEVMDEGIDVSFPSDYQCYLPEEKQLISHFENYYTKTQVSEIKPKTIAALPTLFTNKRGESVSITEADLYDYPNLFLEKSEKGFKSLFPNYVLSTEPLKEDQDRLEKIKEAAPYIAKTSGARTFPWRLFMISENDKQIVENNLVYQLASPLKIKDTTWIKPGKVAWDWWNANNVYNVPFKSGLNTQTYKYYIDFAAEFGLEYIILDEGWSKSTLNVMEPNPDIDMESLTAYAKKKNVGIILWSLWRPLDSNMEALLTQYEKWGIKGVKVDFIQRADQYVTNFYERLAKTAAEHHLLVDYHGGMKPSGMRRAYPNIINYEAVKGLENNKWTDKITPEHDLTLPFTRMTAGIMDYTPGGMDNAHQDNYAVRFNRPMTLGTRAHQMALYVMFEAPLQMLADSPSNYYNNPESTGFISRIPTTWEDTKVIEAKISDYLVLARKNKDTWYVAGLTDETPRDFKIDMSFLDSKKKYNIVWFEDGINSDKVAKDYSVKKQTISSTDGLDISMHSGGGWIGVISPE</sequence>
<reference evidence="10" key="1">
    <citation type="submission" date="2022-11" db="EMBL/GenBank/DDBJ databases">
        <title>High-quality draft genome sequence of Galbibacter sp. strain CMA-7.</title>
        <authorList>
            <person name="Wei L."/>
            <person name="Dong C."/>
            <person name="Shao Z."/>
        </authorList>
    </citation>
    <scope>NUCLEOTIDE SEQUENCE</scope>
    <source>
        <strain evidence="10">CMA-7</strain>
    </source>
</reference>
<evidence type="ECO:0000313" key="11">
    <source>
        <dbReference type="Proteomes" id="UP001153642"/>
    </source>
</evidence>
<proteinExistence type="predicted"/>
<evidence type="ECO:0000259" key="9">
    <source>
        <dbReference type="Pfam" id="PF14509"/>
    </source>
</evidence>
<evidence type="ECO:0000256" key="2">
    <source>
        <dbReference type="ARBA" id="ARBA00011245"/>
    </source>
</evidence>
<keyword evidence="5" id="KW-0326">Glycosidase</keyword>
<keyword evidence="3 10" id="KW-0378">Hydrolase</keyword>
<evidence type="ECO:0000256" key="3">
    <source>
        <dbReference type="ARBA" id="ARBA00022801"/>
    </source>
</evidence>
<dbReference type="SUPFAM" id="SSF51445">
    <property type="entry name" value="(Trans)glycosidases"/>
    <property type="match status" value="1"/>
</dbReference>
<dbReference type="InterPro" id="IPR019563">
    <property type="entry name" value="GH97_catalytic"/>
</dbReference>
<dbReference type="Gene3D" id="2.70.98.10">
    <property type="match status" value="1"/>
</dbReference>
<dbReference type="InterPro" id="IPR014718">
    <property type="entry name" value="GH-type_carb-bd"/>
</dbReference>
<dbReference type="Pfam" id="PF14509">
    <property type="entry name" value="GH97_C"/>
    <property type="match status" value="1"/>
</dbReference>
<name>A0ABT6FR26_9FLAO</name>
<comment type="caution">
    <text evidence="10">The sequence shown here is derived from an EMBL/GenBank/DDBJ whole genome shotgun (WGS) entry which is preliminary data.</text>
</comment>
<dbReference type="Gene3D" id="3.20.20.70">
    <property type="entry name" value="Aldolase class I"/>
    <property type="match status" value="1"/>
</dbReference>
<comment type="subunit">
    <text evidence="2">Monomer.</text>
</comment>
<feature type="domain" description="Glycosyl-hydrolase 97 C-terminal oligomerisation" evidence="9">
    <location>
        <begin position="551"/>
        <end position="647"/>
    </location>
</feature>
<feature type="domain" description="Glycosyl-hydrolase 97 catalytic" evidence="7">
    <location>
        <begin position="300"/>
        <end position="453"/>
    </location>
</feature>
<protein>
    <submittedName>
        <fullName evidence="10">Glycoside hydrolase family 97 protein</fullName>
    </submittedName>
</protein>
<dbReference type="Gene3D" id="2.60.40.1180">
    <property type="entry name" value="Golgi alpha-mannosidase II"/>
    <property type="match status" value="1"/>
</dbReference>
<organism evidence="10 11">
    <name type="scientific">Galbibacter pacificus</name>
    <dbReference type="NCBI Taxonomy" id="2996052"/>
    <lineage>
        <taxon>Bacteria</taxon>
        <taxon>Pseudomonadati</taxon>
        <taxon>Bacteroidota</taxon>
        <taxon>Flavobacteriia</taxon>
        <taxon>Flavobacteriales</taxon>
        <taxon>Flavobacteriaceae</taxon>
        <taxon>Galbibacter</taxon>
    </lineage>
</organism>
<keyword evidence="4" id="KW-0106">Calcium</keyword>
<accession>A0ABT6FR26</accession>
<keyword evidence="6" id="KW-0732">Signal</keyword>
<dbReference type="InterPro" id="IPR017853">
    <property type="entry name" value="GH"/>
</dbReference>
<dbReference type="PANTHER" id="PTHR35803">
    <property type="entry name" value="GLUCAN 1,4-ALPHA-GLUCOSIDASE SUSB-RELATED"/>
    <property type="match status" value="1"/>
</dbReference>
<dbReference type="RefSeq" id="WP_277899021.1">
    <property type="nucleotide sequence ID" value="NZ_JAPMUA010000002.1"/>
</dbReference>
<feature type="signal peptide" evidence="6">
    <location>
        <begin position="1"/>
        <end position="19"/>
    </location>
</feature>
<dbReference type="InterPro" id="IPR013785">
    <property type="entry name" value="Aldolase_TIM"/>
</dbReference>
<dbReference type="Proteomes" id="UP001153642">
    <property type="component" value="Unassembled WGS sequence"/>
</dbReference>
<dbReference type="GO" id="GO:0016787">
    <property type="term" value="F:hydrolase activity"/>
    <property type="evidence" value="ECO:0007669"/>
    <property type="project" value="UniProtKB-KW"/>
</dbReference>
<evidence type="ECO:0000256" key="5">
    <source>
        <dbReference type="ARBA" id="ARBA00023295"/>
    </source>
</evidence>
<feature type="domain" description="Glycosyl-hydrolase 97 N-terminal" evidence="8">
    <location>
        <begin position="23"/>
        <end position="282"/>
    </location>
</feature>
<evidence type="ECO:0000256" key="6">
    <source>
        <dbReference type="SAM" id="SignalP"/>
    </source>
</evidence>
<evidence type="ECO:0000259" key="8">
    <source>
        <dbReference type="Pfam" id="PF14508"/>
    </source>
</evidence>
<evidence type="ECO:0000259" key="7">
    <source>
        <dbReference type="Pfam" id="PF10566"/>
    </source>
</evidence>
<dbReference type="InterPro" id="IPR029486">
    <property type="entry name" value="GH97_N"/>
</dbReference>
<evidence type="ECO:0000313" key="10">
    <source>
        <dbReference type="EMBL" id="MDG3585722.1"/>
    </source>
</evidence>
<evidence type="ECO:0000256" key="4">
    <source>
        <dbReference type="ARBA" id="ARBA00022837"/>
    </source>
</evidence>
<evidence type="ECO:0000256" key="1">
    <source>
        <dbReference type="ARBA" id="ARBA00001913"/>
    </source>
</evidence>
<dbReference type="PANTHER" id="PTHR35803:SF2">
    <property type="entry name" value="RETAINING ALPHA-GALACTOSIDASE"/>
    <property type="match status" value="1"/>
</dbReference>
<keyword evidence="11" id="KW-1185">Reference proteome</keyword>
<dbReference type="InterPro" id="IPR029483">
    <property type="entry name" value="GH97_C"/>
</dbReference>
<feature type="chain" id="PRO_5046980798" evidence="6">
    <location>
        <begin position="20"/>
        <end position="650"/>
    </location>
</feature>
<comment type="cofactor">
    <cofactor evidence="1">
        <name>Ca(2+)</name>
        <dbReference type="ChEBI" id="CHEBI:29108"/>
    </cofactor>
</comment>
<dbReference type="InterPro" id="IPR052720">
    <property type="entry name" value="Glycosyl_hydrolase_97"/>
</dbReference>
<gene>
    <name evidence="10" type="ORF">OSR52_07560</name>
</gene>